<keyword evidence="1" id="KW-0472">Membrane</keyword>
<keyword evidence="1" id="KW-1133">Transmembrane helix</keyword>
<evidence type="ECO:0000256" key="1">
    <source>
        <dbReference type="SAM" id="Phobius"/>
    </source>
</evidence>
<feature type="transmembrane region" description="Helical" evidence="1">
    <location>
        <begin position="236"/>
        <end position="254"/>
    </location>
</feature>
<reference evidence="3 4" key="1">
    <citation type="submission" date="2016-08" db="EMBL/GenBank/DDBJ databases">
        <title>A Parts List for Fungal Cellulosomes Revealed by Comparative Genomics.</title>
        <authorList>
            <consortium name="DOE Joint Genome Institute"/>
            <person name="Haitjema C.H."/>
            <person name="Gilmore S.P."/>
            <person name="Henske J.K."/>
            <person name="Solomon K.V."/>
            <person name="De Groot R."/>
            <person name="Kuo A."/>
            <person name="Mondo S.J."/>
            <person name="Salamov A.A."/>
            <person name="Labutti K."/>
            <person name="Zhao Z."/>
            <person name="Chiniquy J."/>
            <person name="Barry K."/>
            <person name="Brewer H.M."/>
            <person name="Purvine S.O."/>
            <person name="Wright A.T."/>
            <person name="Boxma B."/>
            <person name="Van Alen T."/>
            <person name="Hackstein J.H."/>
            <person name="Baker S.E."/>
            <person name="Grigoriev I.V."/>
            <person name="O'Malley M.A."/>
        </authorList>
    </citation>
    <scope>NUCLEOTIDE SEQUENCE [LARGE SCALE GENOMIC DNA]</scope>
    <source>
        <strain evidence="3 4">G1</strain>
    </source>
</reference>
<feature type="chain" id="PRO_5012937547" evidence="2">
    <location>
        <begin position="22"/>
        <end position="255"/>
    </location>
</feature>
<dbReference type="EMBL" id="MCOG01000141">
    <property type="protein sequence ID" value="ORY37739.1"/>
    <property type="molecule type" value="Genomic_DNA"/>
</dbReference>
<keyword evidence="1" id="KW-0812">Transmembrane</keyword>
<gene>
    <name evidence="3" type="ORF">LY90DRAFT_704585</name>
</gene>
<accession>A0A1Y2BSL3</accession>
<comment type="caution">
    <text evidence="3">The sequence shown here is derived from an EMBL/GenBank/DDBJ whole genome shotgun (WGS) entry which is preliminary data.</text>
</comment>
<dbReference type="Proteomes" id="UP000193920">
    <property type="component" value="Unassembled WGS sequence"/>
</dbReference>
<dbReference type="OrthoDB" id="2143883at2759"/>
<name>A0A1Y2BSL3_9FUNG</name>
<evidence type="ECO:0000313" key="3">
    <source>
        <dbReference type="EMBL" id="ORY37739.1"/>
    </source>
</evidence>
<feature type="signal peptide" evidence="2">
    <location>
        <begin position="1"/>
        <end position="21"/>
    </location>
</feature>
<evidence type="ECO:0000256" key="2">
    <source>
        <dbReference type="SAM" id="SignalP"/>
    </source>
</evidence>
<keyword evidence="2" id="KW-0732">Signal</keyword>
<sequence>MNLSLLKLLGLYTINFLIVKANSNADDDKNIVTLETYFNGELYPYTCSQGCKKDYERYQACFNALDNEFINTDFSELCDKYKFDSCKNFIEDLFKKETYCTTGPGPEDFNVHDEITMNKIFYIATCATDGQGNYCDFSQHIQNKDYAPVNLYHMKDDVNGTLSISCNSSICRESLVKMLEYLIPLYKYDVSVDIELSYEKEYIENDERSLAILNNETCVSQDPITQEQNLNGVNTLNIISIVNIIFISIISLLLF</sequence>
<protein>
    <submittedName>
        <fullName evidence="3">Uncharacterized protein</fullName>
    </submittedName>
</protein>
<proteinExistence type="predicted"/>
<dbReference type="AlphaFoldDB" id="A0A1Y2BSL3"/>
<evidence type="ECO:0000313" key="4">
    <source>
        <dbReference type="Proteomes" id="UP000193920"/>
    </source>
</evidence>
<keyword evidence="4" id="KW-1185">Reference proteome</keyword>
<organism evidence="3 4">
    <name type="scientific">Neocallimastix californiae</name>
    <dbReference type="NCBI Taxonomy" id="1754190"/>
    <lineage>
        <taxon>Eukaryota</taxon>
        <taxon>Fungi</taxon>
        <taxon>Fungi incertae sedis</taxon>
        <taxon>Chytridiomycota</taxon>
        <taxon>Chytridiomycota incertae sedis</taxon>
        <taxon>Neocallimastigomycetes</taxon>
        <taxon>Neocallimastigales</taxon>
        <taxon>Neocallimastigaceae</taxon>
        <taxon>Neocallimastix</taxon>
    </lineage>
</organism>